<protein>
    <submittedName>
        <fullName evidence="2">SFRICE_008506</fullName>
    </submittedName>
</protein>
<feature type="region of interest" description="Disordered" evidence="1">
    <location>
        <begin position="59"/>
        <end position="81"/>
    </location>
</feature>
<gene>
    <name evidence="2" type="ORF">SFRICE_008506</name>
</gene>
<feature type="region of interest" description="Disordered" evidence="1">
    <location>
        <begin position="102"/>
        <end position="121"/>
    </location>
</feature>
<sequence>MTSPALGKARGSVRLLLTKNHPVPTPARRARAPVNPLGSPQLRYLDVLRLRASGFAGRSPATVNAPFVNPRTESKGSSCSAAQSLEPTRACGASRSACASKSHKTTTDGAQRVPNHPKTSPVLGAARGSVRLLLTKNYTVPSSAFEPEARLYPINEQADHLIMNHRRPWTLETKEALQCVGSLLGVRNLRVFGESGIGKIEKGGNWASLTQRKRCFTSVFCEAVVSLRSSGEDNHPMTSRLRRASSQRHLELVETDSAKLCFIYGKMYAKDTKNHPMTSPALDDARGSVKLLLTKNNPVPTPFELGPLFSLSGVSHPMTSPASGEARGSIRLLLTKNRPVPSPAFRAEDPPLRLFIEGKISSNVFSGLGRGVRECQTLTD</sequence>
<dbReference type="AlphaFoldDB" id="A0A2H1V9Z3"/>
<proteinExistence type="predicted"/>
<reference evidence="2" key="1">
    <citation type="submission" date="2016-07" db="EMBL/GenBank/DDBJ databases">
        <authorList>
            <person name="Bretaudeau A."/>
        </authorList>
    </citation>
    <scope>NUCLEOTIDE SEQUENCE</scope>
    <source>
        <strain evidence="2">Rice</strain>
        <tissue evidence="2">Whole body</tissue>
    </source>
</reference>
<accession>A0A2H1V9Z3</accession>
<organism evidence="2">
    <name type="scientific">Spodoptera frugiperda</name>
    <name type="common">Fall armyworm</name>
    <dbReference type="NCBI Taxonomy" id="7108"/>
    <lineage>
        <taxon>Eukaryota</taxon>
        <taxon>Metazoa</taxon>
        <taxon>Ecdysozoa</taxon>
        <taxon>Arthropoda</taxon>
        <taxon>Hexapoda</taxon>
        <taxon>Insecta</taxon>
        <taxon>Pterygota</taxon>
        <taxon>Neoptera</taxon>
        <taxon>Endopterygota</taxon>
        <taxon>Lepidoptera</taxon>
        <taxon>Glossata</taxon>
        <taxon>Ditrysia</taxon>
        <taxon>Noctuoidea</taxon>
        <taxon>Noctuidae</taxon>
        <taxon>Amphipyrinae</taxon>
        <taxon>Spodoptera</taxon>
    </lineage>
</organism>
<evidence type="ECO:0000256" key="1">
    <source>
        <dbReference type="SAM" id="MobiDB-lite"/>
    </source>
</evidence>
<evidence type="ECO:0000313" key="2">
    <source>
        <dbReference type="EMBL" id="SOQ37670.1"/>
    </source>
</evidence>
<dbReference type="EMBL" id="ODYU01001452">
    <property type="protein sequence ID" value="SOQ37670.1"/>
    <property type="molecule type" value="Genomic_DNA"/>
</dbReference>
<name>A0A2H1V9Z3_SPOFR</name>